<dbReference type="Proteomes" id="UP001235760">
    <property type="component" value="Unassembled WGS sequence"/>
</dbReference>
<protein>
    <submittedName>
        <fullName evidence="1">HEAT repeat domain-containing protein</fullName>
    </submittedName>
</protein>
<name>A0ABT9G1Y9_LEPDI</name>
<dbReference type="EMBL" id="JAUZEE010000003">
    <property type="protein sequence ID" value="MDP4300435.1"/>
    <property type="molecule type" value="Genomic_DNA"/>
</dbReference>
<dbReference type="InterPro" id="IPR011989">
    <property type="entry name" value="ARM-like"/>
</dbReference>
<evidence type="ECO:0000313" key="1">
    <source>
        <dbReference type="EMBL" id="MDP4300435.1"/>
    </source>
</evidence>
<dbReference type="InterPro" id="IPR016024">
    <property type="entry name" value="ARM-type_fold"/>
</dbReference>
<dbReference type="RefSeq" id="WP_305748992.1">
    <property type="nucleotide sequence ID" value="NZ_JAUZEE010000003.1"/>
</dbReference>
<sequence length="208" mass="22122">MPLKKSGAATELHQVETRDYGRDFDGLVAQLRDPEPGVRRWAARDLASEPRAAVAVCARLAEEGDASVRVALFNSATQIGGAAIVQGMVRLLRSEDAGLRNGAIEVLAGLPDAVAPQVDALLRDPDSDVRIFSVNLLGDLRHPNVPQWLAQVLLHDEAVNVVGAALEVAAEVGTAGTLPALRAARERFAADAYISFSVDLAIERIEST</sequence>
<gene>
    <name evidence="1" type="ORF">Q8X39_07290</name>
</gene>
<dbReference type="Pfam" id="PF13646">
    <property type="entry name" value="HEAT_2"/>
    <property type="match status" value="2"/>
</dbReference>
<organism evidence="1 2">
    <name type="scientific">Leptothrix discophora</name>
    <dbReference type="NCBI Taxonomy" id="89"/>
    <lineage>
        <taxon>Bacteria</taxon>
        <taxon>Pseudomonadati</taxon>
        <taxon>Pseudomonadota</taxon>
        <taxon>Betaproteobacteria</taxon>
        <taxon>Burkholderiales</taxon>
        <taxon>Sphaerotilaceae</taxon>
        <taxon>Leptothrix</taxon>
    </lineage>
</organism>
<proteinExistence type="predicted"/>
<evidence type="ECO:0000313" key="2">
    <source>
        <dbReference type="Proteomes" id="UP001235760"/>
    </source>
</evidence>
<accession>A0ABT9G1Y9</accession>
<dbReference type="SUPFAM" id="SSF48371">
    <property type="entry name" value="ARM repeat"/>
    <property type="match status" value="1"/>
</dbReference>
<keyword evidence="2" id="KW-1185">Reference proteome</keyword>
<dbReference type="Gene3D" id="1.25.10.10">
    <property type="entry name" value="Leucine-rich Repeat Variant"/>
    <property type="match status" value="1"/>
</dbReference>
<comment type="caution">
    <text evidence="1">The sequence shown here is derived from an EMBL/GenBank/DDBJ whole genome shotgun (WGS) entry which is preliminary data.</text>
</comment>
<reference evidence="1 2" key="1">
    <citation type="submission" date="2023-08" db="EMBL/GenBank/DDBJ databases">
        <authorList>
            <person name="Roldan D.M."/>
            <person name="Menes R.J."/>
        </authorList>
    </citation>
    <scope>NUCLEOTIDE SEQUENCE [LARGE SCALE GENOMIC DNA]</scope>
    <source>
        <strain evidence="1 2">CCM 2812</strain>
    </source>
</reference>